<dbReference type="RefSeq" id="WP_209596703.1">
    <property type="nucleotide sequence ID" value="NZ_JAGJCF010000019.1"/>
</dbReference>
<protein>
    <recommendedName>
        <fullName evidence="3">Antitoxin Xre/MbcA/ParS-like toxin-binding domain-containing protein</fullName>
    </recommendedName>
</protein>
<sequence>MSNASLAPLPLDDLSDAFAPDARARAILRGRRMLREDLKSAGGTYDLGEVCELLGAISRQAVDKKVREGALLAVPGPGNRRRYPTVQFDGEGRLVKGLREVQAALPTDNPWMVLNFLVNPDARLGNRPPVALLRQGRIGEVVEAARRLGEQGA</sequence>
<proteinExistence type="predicted"/>
<evidence type="ECO:0008006" key="3">
    <source>
        <dbReference type="Google" id="ProtNLM"/>
    </source>
</evidence>
<evidence type="ECO:0000313" key="1">
    <source>
        <dbReference type="EMBL" id="MBP0617687.1"/>
    </source>
</evidence>
<keyword evidence="2" id="KW-1185">Reference proteome</keyword>
<accession>A0ABS4BLU3</accession>
<organism evidence="1 2">
    <name type="scientific">Jiella mangrovi</name>
    <dbReference type="NCBI Taxonomy" id="2821407"/>
    <lineage>
        <taxon>Bacteria</taxon>
        <taxon>Pseudomonadati</taxon>
        <taxon>Pseudomonadota</taxon>
        <taxon>Alphaproteobacteria</taxon>
        <taxon>Hyphomicrobiales</taxon>
        <taxon>Aurantimonadaceae</taxon>
        <taxon>Jiella</taxon>
    </lineage>
</organism>
<comment type="caution">
    <text evidence="1">The sequence shown here is derived from an EMBL/GenBank/DDBJ whole genome shotgun (WGS) entry which is preliminary data.</text>
</comment>
<reference evidence="1 2" key="1">
    <citation type="submission" date="2021-04" db="EMBL/GenBank/DDBJ databases">
        <title>Whole genome sequence of Jiella sp. KSK16Y-1.</title>
        <authorList>
            <person name="Tuo L."/>
        </authorList>
    </citation>
    <scope>NUCLEOTIDE SEQUENCE [LARGE SCALE GENOMIC DNA]</scope>
    <source>
        <strain evidence="1 2">KSK16Y-1</strain>
    </source>
</reference>
<dbReference type="Proteomes" id="UP000678276">
    <property type="component" value="Unassembled WGS sequence"/>
</dbReference>
<dbReference type="EMBL" id="JAGJCF010000019">
    <property type="protein sequence ID" value="MBP0617687.1"/>
    <property type="molecule type" value="Genomic_DNA"/>
</dbReference>
<name>A0ABS4BLU3_9HYPH</name>
<gene>
    <name evidence="1" type="ORF">J6595_19045</name>
</gene>
<evidence type="ECO:0000313" key="2">
    <source>
        <dbReference type="Proteomes" id="UP000678276"/>
    </source>
</evidence>